<evidence type="ECO:0000256" key="1">
    <source>
        <dbReference type="SAM" id="MobiDB-lite"/>
    </source>
</evidence>
<dbReference type="EMBL" id="CP013695">
    <property type="protein sequence ID" value="ALU31098.1"/>
    <property type="molecule type" value="Genomic_DNA"/>
</dbReference>
<feature type="region of interest" description="Disordered" evidence="1">
    <location>
        <begin position="189"/>
        <end position="226"/>
    </location>
</feature>
<dbReference type="RefSeq" id="WP_011278275.1">
    <property type="nucleotide sequence ID" value="NZ_BHWZ01000003.1"/>
</dbReference>
<dbReference type="AlphaFoldDB" id="A0A0U3FD61"/>
<dbReference type="EMBL" id="CP013694">
    <property type="protein sequence ID" value="ALU30378.1"/>
    <property type="molecule type" value="Genomic_DNA"/>
</dbReference>
<protein>
    <submittedName>
        <fullName evidence="3">Uncharacterized protein</fullName>
    </submittedName>
</protein>
<dbReference type="Proteomes" id="UP000060043">
    <property type="component" value="Chromosome"/>
</dbReference>
<dbReference type="OrthoDB" id="387431at2157"/>
<evidence type="ECO:0000313" key="3">
    <source>
        <dbReference type="EMBL" id="ALU31098.1"/>
    </source>
</evidence>
<dbReference type="Proteomes" id="UP000065473">
    <property type="component" value="Chromosome"/>
</dbReference>
<dbReference type="GeneID" id="14551946"/>
<reference evidence="4 5" key="1">
    <citation type="submission" date="2015-12" db="EMBL/GenBank/DDBJ databases">
        <title>A stable core within a dynamic pangenome in Sulfolobus acidocaldarius.</title>
        <authorList>
            <person name="Anderson R."/>
            <person name="Kouris A."/>
            <person name="Seward C."/>
            <person name="Campbell K."/>
            <person name="Whitaker R."/>
        </authorList>
    </citation>
    <scope>NUCLEOTIDE SEQUENCE [LARGE SCALE GENOMIC DNA]</scope>
    <source>
        <strain evidence="2 5">GG12-C01-09</strain>
        <strain evidence="3 4">NG05B_CO5_07</strain>
    </source>
</reference>
<evidence type="ECO:0000313" key="4">
    <source>
        <dbReference type="Proteomes" id="UP000060043"/>
    </source>
</evidence>
<organism evidence="3 4">
    <name type="scientific">Sulfolobus acidocaldarius</name>
    <dbReference type="NCBI Taxonomy" id="2285"/>
    <lineage>
        <taxon>Archaea</taxon>
        <taxon>Thermoproteota</taxon>
        <taxon>Thermoprotei</taxon>
        <taxon>Sulfolobales</taxon>
        <taxon>Sulfolobaceae</taxon>
        <taxon>Sulfolobus</taxon>
    </lineage>
</organism>
<evidence type="ECO:0000313" key="5">
    <source>
        <dbReference type="Proteomes" id="UP000065473"/>
    </source>
</evidence>
<evidence type="ECO:0000313" key="2">
    <source>
        <dbReference type="EMBL" id="ALU30378.1"/>
    </source>
</evidence>
<name>A0A0U3FD61_9CREN</name>
<gene>
    <name evidence="2" type="ORF">ATY89_10790</name>
    <name evidence="3" type="ORF">ATZ20_02345</name>
</gene>
<feature type="compositionally biased region" description="Basic and acidic residues" evidence="1">
    <location>
        <begin position="192"/>
        <end position="208"/>
    </location>
</feature>
<proteinExistence type="predicted"/>
<sequence length="381" mass="44934">MSNEECSEKVDVLICEELNVRLKKLKELLKEDVIYSNTLKSLEEINYENEEASKKAAERIIEFLDHRHDEYVSKNIKKDDLKDELTFLKTNLLVDLSNKNLCDDNNVEQYGNKIKDAYKSLRNIEGVDSVIASEILHILFPNFFLIWDIELAKYIIGKPAEELNEDDYLCFLKIRCKCINQNEITQAYSEHTTSESKREEITLMKPIDKPNTGKSAEKNNLVTSSPVEEERRSTKYNYEEIHQDLDNHISLSDIIIMALSSEPNRLIIGIDSLIELVRKVYNELKERGFQVEDLKFVLLDDQLLRKRVRDSLEDLSKKQYIYIEGIRKEQFKLTNKGFEMALKLFKKFGIDFENFKMRIQRRRAKSQDEKENERRLNENIQ</sequence>
<feature type="compositionally biased region" description="Polar residues" evidence="1">
    <location>
        <begin position="212"/>
        <end position="226"/>
    </location>
</feature>
<accession>A0A0U3FD61</accession>